<dbReference type="KEGG" id="llu:AKJ09_07965"/>
<proteinExistence type="predicted"/>
<dbReference type="InterPro" id="IPR050696">
    <property type="entry name" value="FtsA/MreB"/>
</dbReference>
<evidence type="ECO:0000256" key="1">
    <source>
        <dbReference type="SAM" id="MobiDB-lite"/>
    </source>
</evidence>
<gene>
    <name evidence="3" type="ORF">AKJ09_07965</name>
</gene>
<dbReference type="STRING" id="1391654.AKJ09_07965"/>
<dbReference type="PANTHER" id="PTHR32432:SF3">
    <property type="entry name" value="ETHANOLAMINE UTILIZATION PROTEIN EUTJ"/>
    <property type="match status" value="1"/>
</dbReference>
<evidence type="ECO:0000313" key="4">
    <source>
        <dbReference type="Proteomes" id="UP000064967"/>
    </source>
</evidence>
<dbReference type="OrthoDB" id="1926201at2"/>
<dbReference type="Pfam" id="PF11104">
    <property type="entry name" value="PilM_2"/>
    <property type="match status" value="1"/>
</dbReference>
<feature type="compositionally biased region" description="Low complexity" evidence="1">
    <location>
        <begin position="488"/>
        <end position="507"/>
    </location>
</feature>
<keyword evidence="2" id="KW-0472">Membrane</keyword>
<dbReference type="Gene3D" id="3.30.420.40">
    <property type="match status" value="1"/>
</dbReference>
<sequence length="507" mass="52635">MSTYLGIDIGNTAVKVAAIRTSYRKVQLVGLAAVEIVQAGDVATAIRNAVQTAVGVGGSFDGVATSIEGTKSTVRVLPLPASAHKQIGDVLPFELESALPFDIAEAVFDYRVLSGTRETKGEELSVLVGVAKTADVVSRIDLVKAASAMEPERVGLGAFPIANLVAYLPTLAEGVVALVDLGEASSDVLILKAGEPIFARTLGVGTRGLPASASKLARELRTTFASHRSQGGEPPARVLLCGGGAYTRGVEAFLSSAVEAPVEVLPAPMLEAVGIAPEQGAVIARFAKAIGLALSLAPRAVSLNLRKGPLAFERGFAWVKEKVPLLAGLAAVILVSFLFSVWAQLYSKSQEKKVLEAALGDVTNQVLGESTTESGRANDLLAQQTSLSDDDPLPHADAFDVMVKLSEAIPPSMTHDIEELDIQKGHVIVHGIVGSIPDAQAIRSTLANEKCFSDPKITRTTAQVGGTAQKYVLEFDLKCPEDVKGGKKSSSTAATSASAAPSVAGGK</sequence>
<dbReference type="Proteomes" id="UP000064967">
    <property type="component" value="Chromosome"/>
</dbReference>
<dbReference type="EMBL" id="CP012333">
    <property type="protein sequence ID" value="AKV01302.1"/>
    <property type="molecule type" value="Genomic_DNA"/>
</dbReference>
<keyword evidence="4" id="KW-1185">Reference proteome</keyword>
<evidence type="ECO:0000256" key="2">
    <source>
        <dbReference type="SAM" id="Phobius"/>
    </source>
</evidence>
<reference evidence="3 4" key="1">
    <citation type="submission" date="2015-08" db="EMBL/GenBank/DDBJ databases">
        <authorList>
            <person name="Babu N.S."/>
            <person name="Beckwith C.J."/>
            <person name="Beseler K.G."/>
            <person name="Brison A."/>
            <person name="Carone J.V."/>
            <person name="Caskin T.P."/>
            <person name="Diamond M."/>
            <person name="Durham M.E."/>
            <person name="Foxe J.M."/>
            <person name="Go M."/>
            <person name="Henderson B.A."/>
            <person name="Jones I.B."/>
            <person name="McGettigan J.A."/>
            <person name="Micheletti S.J."/>
            <person name="Nasrallah M.E."/>
            <person name="Ortiz D."/>
            <person name="Piller C.R."/>
            <person name="Privatt S.R."/>
            <person name="Schneider S.L."/>
            <person name="Sharp S."/>
            <person name="Smith T.C."/>
            <person name="Stanton J.D."/>
            <person name="Ullery H.E."/>
            <person name="Wilson R.J."/>
            <person name="Serrano M.G."/>
            <person name="Buck G."/>
            <person name="Lee V."/>
            <person name="Wang Y."/>
            <person name="Carvalho R."/>
            <person name="Voegtly L."/>
            <person name="Shi R."/>
            <person name="Duckworth R."/>
            <person name="Johnson A."/>
            <person name="Loviza R."/>
            <person name="Walstead R."/>
            <person name="Shah Z."/>
            <person name="Kiflezghi M."/>
            <person name="Wade K."/>
            <person name="Ball S.L."/>
            <person name="Bradley K.W."/>
            <person name="Asai D.J."/>
            <person name="Bowman C.A."/>
            <person name="Russell D.A."/>
            <person name="Pope W.H."/>
            <person name="Jacobs-Sera D."/>
            <person name="Hendrix R.W."/>
            <person name="Hatfull G.F."/>
        </authorList>
    </citation>
    <scope>NUCLEOTIDE SEQUENCE [LARGE SCALE GENOMIC DNA]</scope>
    <source>
        <strain evidence="3 4">DSM 27648</strain>
    </source>
</reference>
<dbReference type="SUPFAM" id="SSF53067">
    <property type="entry name" value="Actin-like ATPase domain"/>
    <property type="match status" value="2"/>
</dbReference>
<dbReference type="InterPro" id="IPR043129">
    <property type="entry name" value="ATPase_NBD"/>
</dbReference>
<dbReference type="CDD" id="cd24049">
    <property type="entry name" value="ASKHA_NBD_PilM"/>
    <property type="match status" value="1"/>
</dbReference>
<dbReference type="Gene3D" id="3.30.1490.300">
    <property type="match status" value="1"/>
</dbReference>
<dbReference type="RefSeq" id="WP_146652429.1">
    <property type="nucleotide sequence ID" value="NZ_CP012333.1"/>
</dbReference>
<dbReference type="PANTHER" id="PTHR32432">
    <property type="entry name" value="CELL DIVISION PROTEIN FTSA-RELATED"/>
    <property type="match status" value="1"/>
</dbReference>
<dbReference type="AlphaFoldDB" id="A0A0K1Q6N1"/>
<feature type="transmembrane region" description="Helical" evidence="2">
    <location>
        <begin position="323"/>
        <end position="343"/>
    </location>
</feature>
<organism evidence="3 4">
    <name type="scientific">Labilithrix luteola</name>
    <dbReference type="NCBI Taxonomy" id="1391654"/>
    <lineage>
        <taxon>Bacteria</taxon>
        <taxon>Pseudomonadati</taxon>
        <taxon>Myxococcota</taxon>
        <taxon>Polyangia</taxon>
        <taxon>Polyangiales</taxon>
        <taxon>Labilitrichaceae</taxon>
        <taxon>Labilithrix</taxon>
    </lineage>
</organism>
<evidence type="ECO:0000313" key="3">
    <source>
        <dbReference type="EMBL" id="AKV01302.1"/>
    </source>
</evidence>
<protein>
    <submittedName>
        <fullName evidence="3">Type IV pilus biogenesis protein PilM</fullName>
    </submittedName>
</protein>
<feature type="region of interest" description="Disordered" evidence="1">
    <location>
        <begin position="482"/>
        <end position="507"/>
    </location>
</feature>
<keyword evidence="2" id="KW-0812">Transmembrane</keyword>
<dbReference type="InterPro" id="IPR005883">
    <property type="entry name" value="PilM"/>
</dbReference>
<keyword evidence="2" id="KW-1133">Transmembrane helix</keyword>
<accession>A0A0K1Q6N1</accession>
<name>A0A0K1Q6N1_9BACT</name>